<evidence type="ECO:0000259" key="3">
    <source>
        <dbReference type="SMART" id="SM00829"/>
    </source>
</evidence>
<accession>A0A9W4USP6</accession>
<dbReference type="InterPro" id="IPR036291">
    <property type="entry name" value="NAD(P)-bd_dom_sf"/>
</dbReference>
<dbReference type="AlphaFoldDB" id="A0A9W4USP6"/>
<dbReference type="EMBL" id="CAOQHR010000011">
    <property type="protein sequence ID" value="CAI6341365.1"/>
    <property type="molecule type" value="Genomic_DNA"/>
</dbReference>
<dbReference type="SUPFAM" id="SSF50129">
    <property type="entry name" value="GroES-like"/>
    <property type="match status" value="1"/>
</dbReference>
<evidence type="ECO:0000256" key="1">
    <source>
        <dbReference type="ARBA" id="ARBA00022857"/>
    </source>
</evidence>
<keyword evidence="5" id="KW-1185">Reference proteome</keyword>
<reference evidence="4" key="1">
    <citation type="submission" date="2023-01" db="EMBL/GenBank/DDBJ databases">
        <authorList>
            <person name="Van Ghelder C."/>
            <person name="Rancurel C."/>
        </authorList>
    </citation>
    <scope>NUCLEOTIDE SEQUENCE</scope>
    <source>
        <strain evidence="4">CNCM I-4278</strain>
    </source>
</reference>
<dbReference type="SMART" id="SM00829">
    <property type="entry name" value="PKS_ER"/>
    <property type="match status" value="1"/>
</dbReference>
<dbReference type="InterPro" id="IPR011032">
    <property type="entry name" value="GroES-like_sf"/>
</dbReference>
<dbReference type="GO" id="GO:0005829">
    <property type="term" value="C:cytosol"/>
    <property type="evidence" value="ECO:0007669"/>
    <property type="project" value="TreeGrafter"/>
</dbReference>
<dbReference type="GO" id="GO:0035925">
    <property type="term" value="F:mRNA 3'-UTR AU-rich region binding"/>
    <property type="evidence" value="ECO:0007669"/>
    <property type="project" value="TreeGrafter"/>
</dbReference>
<dbReference type="Pfam" id="PF08240">
    <property type="entry name" value="ADH_N"/>
    <property type="match status" value="1"/>
</dbReference>
<comment type="caution">
    <text evidence="4">The sequence shown here is derived from an EMBL/GenBank/DDBJ whole genome shotgun (WGS) entry which is preliminary data.</text>
</comment>
<dbReference type="Gene3D" id="3.40.50.720">
    <property type="entry name" value="NAD(P)-binding Rossmann-like Domain"/>
    <property type="match status" value="1"/>
</dbReference>
<feature type="domain" description="Enoyl reductase (ER)" evidence="3">
    <location>
        <begin position="42"/>
        <end position="353"/>
    </location>
</feature>
<dbReference type="PANTHER" id="PTHR48106">
    <property type="entry name" value="QUINONE OXIDOREDUCTASE PIG3-RELATED"/>
    <property type="match status" value="1"/>
</dbReference>
<dbReference type="InterPro" id="IPR013149">
    <property type="entry name" value="ADH-like_C"/>
</dbReference>
<dbReference type="GO" id="GO:0070402">
    <property type="term" value="F:NADPH binding"/>
    <property type="evidence" value="ECO:0007669"/>
    <property type="project" value="TreeGrafter"/>
</dbReference>
<dbReference type="InterPro" id="IPR020843">
    <property type="entry name" value="ER"/>
</dbReference>
<dbReference type="SUPFAM" id="SSF51735">
    <property type="entry name" value="NAD(P)-binding Rossmann-fold domains"/>
    <property type="match status" value="1"/>
</dbReference>
<dbReference type="GO" id="GO:0003960">
    <property type="term" value="F:quinone reductase (NADPH) activity"/>
    <property type="evidence" value="ECO:0007669"/>
    <property type="project" value="InterPro"/>
</dbReference>
<organism evidence="4 5">
    <name type="scientific">Periconia digitata</name>
    <dbReference type="NCBI Taxonomy" id="1303443"/>
    <lineage>
        <taxon>Eukaryota</taxon>
        <taxon>Fungi</taxon>
        <taxon>Dikarya</taxon>
        <taxon>Ascomycota</taxon>
        <taxon>Pezizomycotina</taxon>
        <taxon>Dothideomycetes</taxon>
        <taxon>Pleosporomycetidae</taxon>
        <taxon>Pleosporales</taxon>
        <taxon>Massarineae</taxon>
        <taxon>Periconiaceae</taxon>
        <taxon>Periconia</taxon>
    </lineage>
</organism>
<evidence type="ECO:0000256" key="2">
    <source>
        <dbReference type="ARBA" id="ARBA00023002"/>
    </source>
</evidence>
<dbReference type="Proteomes" id="UP001152607">
    <property type="component" value="Unassembled WGS sequence"/>
</dbReference>
<protein>
    <recommendedName>
        <fullName evidence="3">Enoyl reductase (ER) domain-containing protein</fullName>
    </recommendedName>
</protein>
<proteinExistence type="predicted"/>
<keyword evidence="2" id="KW-0560">Oxidoreductase</keyword>
<dbReference type="PROSITE" id="PS01162">
    <property type="entry name" value="QOR_ZETA_CRYSTAL"/>
    <property type="match status" value="1"/>
</dbReference>
<keyword evidence="1" id="KW-0521">NADP</keyword>
<evidence type="ECO:0000313" key="4">
    <source>
        <dbReference type="EMBL" id="CAI6341365.1"/>
    </source>
</evidence>
<gene>
    <name evidence="4" type="ORF">PDIGIT_LOCUS14562</name>
</gene>
<dbReference type="OrthoDB" id="48317at2759"/>
<evidence type="ECO:0000313" key="5">
    <source>
        <dbReference type="Proteomes" id="UP001152607"/>
    </source>
</evidence>
<dbReference type="InterPro" id="IPR002364">
    <property type="entry name" value="Quin_OxRdtase/zeta-crystal_CS"/>
</dbReference>
<dbReference type="GO" id="GO:0008270">
    <property type="term" value="F:zinc ion binding"/>
    <property type="evidence" value="ECO:0007669"/>
    <property type="project" value="InterPro"/>
</dbReference>
<dbReference type="PANTHER" id="PTHR48106:SF13">
    <property type="entry name" value="QUINONE OXIDOREDUCTASE-RELATED"/>
    <property type="match status" value="1"/>
</dbReference>
<dbReference type="InterPro" id="IPR013154">
    <property type="entry name" value="ADH-like_N"/>
</dbReference>
<dbReference type="Pfam" id="PF00107">
    <property type="entry name" value="ADH_zinc_N"/>
    <property type="match status" value="1"/>
</dbReference>
<sequence length="355" mass="38631">MRRSLLLTIHFATHIPQPRFNSTMATNSVPEVMKAVQMRRTGGPEVLQYKMDFPVPVPGDGEILVQNEFIGINFVDVYWRMGMMGMAPNGIIGREGEGRIVALGPGNHRGLNIGDRVGWLSMGAYAEYTAVPAPLAHRLPADIEPGIAAASLMQGLTALALIHKVTQVKEGDWILVHAAAGGVGSWLCQLLSPLGVKIIATASTPEKLQLAKDRGAQYIVNYKEAEFVEQIQQITGQHGVDVVFDGIGREQTENNMNLVAKNGSIITYGAASGAPGFISQQRLAAKNIRLVGPAETAVMRHLGLEFGFWCSKLMESIKEDKIDVKIHHTYVLSDIVQVHQDLQGRKTTGKVLVKP</sequence>
<dbReference type="CDD" id="cd05286">
    <property type="entry name" value="QOR2"/>
    <property type="match status" value="1"/>
</dbReference>
<name>A0A9W4USP6_9PLEO</name>
<dbReference type="InterPro" id="IPR047618">
    <property type="entry name" value="QOR-like"/>
</dbReference>
<dbReference type="Gene3D" id="3.90.180.10">
    <property type="entry name" value="Medium-chain alcohol dehydrogenases, catalytic domain"/>
    <property type="match status" value="1"/>
</dbReference>